<dbReference type="GO" id="GO:0016757">
    <property type="term" value="F:glycosyltransferase activity"/>
    <property type="evidence" value="ECO:0007669"/>
    <property type="project" value="UniProtKB-KW"/>
</dbReference>
<reference evidence="3 4" key="1">
    <citation type="submission" date="2023-03" db="EMBL/GenBank/DDBJ databases">
        <title>Paludisphaera mucosa sp. nov. a novel planctomycete from northern fen.</title>
        <authorList>
            <person name="Ivanova A."/>
        </authorList>
    </citation>
    <scope>NUCLEOTIDE SEQUENCE [LARGE SCALE GENOMIC DNA]</scope>
    <source>
        <strain evidence="3 4">Pla2</strain>
    </source>
</reference>
<dbReference type="SUPFAM" id="SSF53756">
    <property type="entry name" value="UDP-Glycosyltransferase/glycogen phosphorylase"/>
    <property type="match status" value="1"/>
</dbReference>
<comment type="caution">
    <text evidence="3">The sequence shown here is derived from an EMBL/GenBank/DDBJ whole genome shotgun (WGS) entry which is preliminary data.</text>
</comment>
<dbReference type="CDD" id="cd03801">
    <property type="entry name" value="GT4_PimA-like"/>
    <property type="match status" value="1"/>
</dbReference>
<dbReference type="EC" id="2.4.-.-" evidence="3"/>
<dbReference type="RefSeq" id="WP_277860400.1">
    <property type="nucleotide sequence ID" value="NZ_JARRAG010000002.1"/>
</dbReference>
<proteinExistence type="predicted"/>
<dbReference type="Pfam" id="PF13439">
    <property type="entry name" value="Glyco_transf_4"/>
    <property type="match status" value="1"/>
</dbReference>
<sequence length="415" mass="45825">MRLALNFPRVDPTKGGAETYIVDLCRSLTRGGHQVDLFTSSWAEGALPPEVRCIRVEAEGRSRREQVAGFADASARLLKAADYDCTVGFINTYEHDVIIPQGGVHAGSLRANAMRFANPVARRLYVMGKVLNPKFWTFRAIEKRQYAPERQARVVAVSRMVSRHLQEFAGVPKSRIHVVPNAIDPDRVLVPQPGATRCAFRNRIGLEPGDLVGLFVGHNYALKGLEPLIRGLAARNGTELKPIHLIVCGGGRPGWYRRLANRLGVGEYVHFLGFHDDVRECYWSSDFFVSPTYYDPCSLVVFEALACGLPVITTACNGASELMTDGRQGYVLPTPDARTELVAALDRLADDAHRRAMSAEAAKLGREWTFDRHVEALVRVFQEVAAAKAKHASHGKRPAAPHVAKTRNRKKAGRG</sequence>
<dbReference type="InterPro" id="IPR028098">
    <property type="entry name" value="Glyco_trans_4-like_N"/>
</dbReference>
<dbReference type="Gene3D" id="3.40.50.2000">
    <property type="entry name" value="Glycogen Phosphorylase B"/>
    <property type="match status" value="2"/>
</dbReference>
<dbReference type="Pfam" id="PF13692">
    <property type="entry name" value="Glyco_trans_1_4"/>
    <property type="match status" value="1"/>
</dbReference>
<accession>A0ABT6F8X5</accession>
<dbReference type="Proteomes" id="UP001216907">
    <property type="component" value="Unassembled WGS sequence"/>
</dbReference>
<dbReference type="PANTHER" id="PTHR12526:SF635">
    <property type="entry name" value="GLYCOSYL TRANSFERASE GROUP 1"/>
    <property type="match status" value="1"/>
</dbReference>
<evidence type="ECO:0000313" key="4">
    <source>
        <dbReference type="Proteomes" id="UP001216907"/>
    </source>
</evidence>
<organism evidence="3 4">
    <name type="scientific">Paludisphaera mucosa</name>
    <dbReference type="NCBI Taxonomy" id="3030827"/>
    <lineage>
        <taxon>Bacteria</taxon>
        <taxon>Pseudomonadati</taxon>
        <taxon>Planctomycetota</taxon>
        <taxon>Planctomycetia</taxon>
        <taxon>Isosphaerales</taxon>
        <taxon>Isosphaeraceae</taxon>
        <taxon>Paludisphaera</taxon>
    </lineage>
</organism>
<keyword evidence="4" id="KW-1185">Reference proteome</keyword>
<evidence type="ECO:0000313" key="3">
    <source>
        <dbReference type="EMBL" id="MDG3004038.1"/>
    </source>
</evidence>
<keyword evidence="3" id="KW-0328">Glycosyltransferase</keyword>
<dbReference type="PANTHER" id="PTHR12526">
    <property type="entry name" value="GLYCOSYLTRANSFERASE"/>
    <property type="match status" value="1"/>
</dbReference>
<keyword evidence="3" id="KW-0808">Transferase</keyword>
<dbReference type="EMBL" id="JARRAG010000002">
    <property type="protein sequence ID" value="MDG3004038.1"/>
    <property type="molecule type" value="Genomic_DNA"/>
</dbReference>
<gene>
    <name evidence="3" type="ORF">PZE19_09660</name>
</gene>
<feature type="region of interest" description="Disordered" evidence="1">
    <location>
        <begin position="390"/>
        <end position="415"/>
    </location>
</feature>
<protein>
    <submittedName>
        <fullName evidence="3">Glycosyltransferase family 4 protein</fullName>
        <ecNumber evidence="3">2.4.-.-</ecNumber>
    </submittedName>
</protein>
<evidence type="ECO:0000259" key="2">
    <source>
        <dbReference type="Pfam" id="PF13439"/>
    </source>
</evidence>
<name>A0ABT6F8X5_9BACT</name>
<feature type="domain" description="Glycosyltransferase subfamily 4-like N-terminal" evidence="2">
    <location>
        <begin position="15"/>
        <end position="187"/>
    </location>
</feature>
<evidence type="ECO:0000256" key="1">
    <source>
        <dbReference type="SAM" id="MobiDB-lite"/>
    </source>
</evidence>